<dbReference type="PANTHER" id="PTHR43080:SF2">
    <property type="entry name" value="CBS DOMAIN-CONTAINING PROTEIN"/>
    <property type="match status" value="1"/>
</dbReference>
<dbReference type="PROSITE" id="PS51371">
    <property type="entry name" value="CBS"/>
    <property type="match status" value="2"/>
</dbReference>
<feature type="domain" description="CBS" evidence="3">
    <location>
        <begin position="90"/>
        <end position="150"/>
    </location>
</feature>
<dbReference type="InterPro" id="IPR005105">
    <property type="entry name" value="GlnD_Uridyltrans_N"/>
</dbReference>
<dbReference type="SUPFAM" id="SSF54631">
    <property type="entry name" value="CBS-domain pair"/>
    <property type="match status" value="1"/>
</dbReference>
<dbReference type="InterPro" id="IPR046342">
    <property type="entry name" value="CBS_dom_sf"/>
</dbReference>
<name>A0A1H6HP01_MAGFU</name>
<dbReference type="EMBL" id="FNWO01000006">
    <property type="protein sequence ID" value="SEH35723.1"/>
    <property type="molecule type" value="Genomic_DNA"/>
</dbReference>
<evidence type="ECO:0000256" key="2">
    <source>
        <dbReference type="PROSITE-ProRule" id="PRU00703"/>
    </source>
</evidence>
<dbReference type="Pfam" id="PF10335">
    <property type="entry name" value="DUF294_C"/>
    <property type="match status" value="1"/>
</dbReference>
<dbReference type="Proteomes" id="UP000182983">
    <property type="component" value="Unassembled WGS sequence"/>
</dbReference>
<keyword evidence="1 2" id="KW-0129">CBS domain</keyword>
<protein>
    <submittedName>
        <fullName evidence="4">CBS domain-containing protein</fullName>
    </submittedName>
</protein>
<organism evidence="4 5">
    <name type="scientific">Magnetospirillum fulvum</name>
    <name type="common">Rhodospirillum fulvum</name>
    <dbReference type="NCBI Taxonomy" id="1082"/>
    <lineage>
        <taxon>Bacteria</taxon>
        <taxon>Pseudomonadati</taxon>
        <taxon>Pseudomonadota</taxon>
        <taxon>Alphaproteobacteria</taxon>
        <taxon>Rhodospirillales</taxon>
        <taxon>Rhodospirillaceae</taxon>
        <taxon>Magnetospirillum</taxon>
    </lineage>
</organism>
<dbReference type="RefSeq" id="WP_074767789.1">
    <property type="nucleotide sequence ID" value="NZ_FNWO01000006.1"/>
</dbReference>
<dbReference type="AlphaFoldDB" id="A0A1H6HP01"/>
<evidence type="ECO:0000313" key="4">
    <source>
        <dbReference type="EMBL" id="SEH35723.1"/>
    </source>
</evidence>
<dbReference type="CDD" id="cd05401">
    <property type="entry name" value="NT_GlnE_GlnD_like"/>
    <property type="match status" value="1"/>
</dbReference>
<dbReference type="InterPro" id="IPR018821">
    <property type="entry name" value="DUF294_put_nucleoTrafse_sb-bd"/>
</dbReference>
<proteinExistence type="predicted"/>
<dbReference type="GO" id="GO:0008773">
    <property type="term" value="F:[protein-PII] uridylyltransferase activity"/>
    <property type="evidence" value="ECO:0007669"/>
    <property type="project" value="InterPro"/>
</dbReference>
<feature type="domain" description="CBS" evidence="3">
    <location>
        <begin position="24"/>
        <end position="84"/>
    </location>
</feature>
<evidence type="ECO:0000313" key="5">
    <source>
        <dbReference type="Proteomes" id="UP000182983"/>
    </source>
</evidence>
<dbReference type="PANTHER" id="PTHR43080">
    <property type="entry name" value="CBS DOMAIN-CONTAINING PROTEIN CBSX3, MITOCHONDRIAL"/>
    <property type="match status" value="1"/>
</dbReference>
<evidence type="ECO:0000256" key="1">
    <source>
        <dbReference type="ARBA" id="ARBA00023122"/>
    </source>
</evidence>
<gene>
    <name evidence="4" type="ORF">SAMN04244559_01834</name>
</gene>
<dbReference type="SMART" id="SM00116">
    <property type="entry name" value="CBS"/>
    <property type="match status" value="2"/>
</dbReference>
<dbReference type="Gene3D" id="3.10.580.10">
    <property type="entry name" value="CBS-domain"/>
    <property type="match status" value="1"/>
</dbReference>
<sequence>MVEDLAPLARIDSFPYRHRIREVMSAPVLTAPTDLTLALAVQQMYAAKVSSIVVIDESGRTAGIFTERDLLRLLSTVGPSGLESTLAETMTRSVASVPVDAFVYVALARMARTGLRHLVVVDPDSRPLGMITGSALLKVRATEALVLGDSVESARDADEMGAIVANLPRLASGLLAEGVPAHNIAAVIALVLRDLTARAAELAELLMQDDGWGPAPARYAVLVLGSAGRGESLLAFDQDNALVHDGRPADDSWFAELGRRLNATLAAAGIPLCNGKVMAGEPGWRKSLDEWRDEIGRWVYSVENQTVMYCDIFFDFQPVWGDRALAEDLRTMAIETASRSAFFMRYLAQNVAGMDGSIGLFGTLVTVNGRLNLKKFGLLPLVSAARLRAIRAHLPQTGTDERFIALHEAGILHPDDLRDFIEVREILLRTLLEQQLTDIGIGIAPSPRIEPKCFDKRTRTRLRWALKRLQTLKFVCGVGG</sequence>
<dbReference type="OrthoDB" id="9808528at2"/>
<dbReference type="Pfam" id="PF00571">
    <property type="entry name" value="CBS"/>
    <property type="match status" value="2"/>
</dbReference>
<evidence type="ECO:0000259" key="3">
    <source>
        <dbReference type="PROSITE" id="PS51371"/>
    </source>
</evidence>
<dbReference type="Pfam" id="PF03445">
    <property type="entry name" value="DUF294"/>
    <property type="match status" value="1"/>
</dbReference>
<reference evidence="5" key="1">
    <citation type="submission" date="2016-10" db="EMBL/GenBank/DDBJ databases">
        <authorList>
            <person name="Varghese N."/>
            <person name="Submissions S."/>
        </authorList>
    </citation>
    <scope>NUCLEOTIDE SEQUENCE [LARGE SCALE GENOMIC DNA]</scope>
    <source>
        <strain evidence="5">DSM 13234</strain>
    </source>
</reference>
<dbReference type="InterPro" id="IPR000644">
    <property type="entry name" value="CBS_dom"/>
</dbReference>
<dbReference type="InterPro" id="IPR051257">
    <property type="entry name" value="Diverse_CBS-Domain"/>
</dbReference>
<keyword evidence="5" id="KW-1185">Reference proteome</keyword>
<accession>A0A1H6HP01</accession>